<protein>
    <recommendedName>
        <fullName evidence="3">Carboxypeptidase regulatory-like domain-containing protein</fullName>
    </recommendedName>
</protein>
<dbReference type="AlphaFoldDB" id="A0A518APL9"/>
<dbReference type="Proteomes" id="UP000315750">
    <property type="component" value="Chromosome"/>
</dbReference>
<dbReference type="EMBL" id="CP036278">
    <property type="protein sequence ID" value="QDU56669.1"/>
    <property type="molecule type" value="Genomic_DNA"/>
</dbReference>
<name>A0A518APL9_9BACT</name>
<organism evidence="1 2">
    <name type="scientific">Aeoliella mucimassa</name>
    <dbReference type="NCBI Taxonomy" id="2527972"/>
    <lineage>
        <taxon>Bacteria</taxon>
        <taxon>Pseudomonadati</taxon>
        <taxon>Planctomycetota</taxon>
        <taxon>Planctomycetia</taxon>
        <taxon>Pirellulales</taxon>
        <taxon>Lacipirellulaceae</taxon>
        <taxon>Aeoliella</taxon>
    </lineage>
</organism>
<evidence type="ECO:0000313" key="1">
    <source>
        <dbReference type="EMBL" id="QDU56669.1"/>
    </source>
</evidence>
<accession>A0A518APL9</accession>
<sequence>MHTQYCQLLGVMLLGVAGCSGNNYPTVPVGGTVTFDGGPCPGPGVVIFQPVGESDSGQRPGRGKFKEDGSFLASTYAPGDGLLPGSYLMQVQCDKGQPNPASPDPFGEITWVDPKYKPQEIQVQKGAKLLDIKIDVPLRE</sequence>
<reference evidence="1 2" key="1">
    <citation type="submission" date="2019-02" db="EMBL/GenBank/DDBJ databases">
        <title>Deep-cultivation of Planctomycetes and their phenomic and genomic characterization uncovers novel biology.</title>
        <authorList>
            <person name="Wiegand S."/>
            <person name="Jogler M."/>
            <person name="Boedeker C."/>
            <person name="Pinto D."/>
            <person name="Vollmers J."/>
            <person name="Rivas-Marin E."/>
            <person name="Kohn T."/>
            <person name="Peeters S.H."/>
            <person name="Heuer A."/>
            <person name="Rast P."/>
            <person name="Oberbeckmann S."/>
            <person name="Bunk B."/>
            <person name="Jeske O."/>
            <person name="Meyerdierks A."/>
            <person name="Storesund J.E."/>
            <person name="Kallscheuer N."/>
            <person name="Luecker S."/>
            <person name="Lage O.M."/>
            <person name="Pohl T."/>
            <person name="Merkel B.J."/>
            <person name="Hornburger P."/>
            <person name="Mueller R.-W."/>
            <person name="Bruemmer F."/>
            <person name="Labrenz M."/>
            <person name="Spormann A.M."/>
            <person name="Op den Camp H."/>
            <person name="Overmann J."/>
            <person name="Amann R."/>
            <person name="Jetten M.S.M."/>
            <person name="Mascher T."/>
            <person name="Medema M.H."/>
            <person name="Devos D.P."/>
            <person name="Kaster A.-K."/>
            <person name="Ovreas L."/>
            <person name="Rohde M."/>
            <person name="Galperin M.Y."/>
            <person name="Jogler C."/>
        </authorList>
    </citation>
    <scope>NUCLEOTIDE SEQUENCE [LARGE SCALE GENOMIC DNA]</scope>
    <source>
        <strain evidence="1 2">Pan181</strain>
    </source>
</reference>
<dbReference type="KEGG" id="amuc:Pan181_28790"/>
<keyword evidence="2" id="KW-1185">Reference proteome</keyword>
<evidence type="ECO:0000313" key="2">
    <source>
        <dbReference type="Proteomes" id="UP000315750"/>
    </source>
</evidence>
<evidence type="ECO:0008006" key="3">
    <source>
        <dbReference type="Google" id="ProtNLM"/>
    </source>
</evidence>
<proteinExistence type="predicted"/>
<gene>
    <name evidence="1" type="ORF">Pan181_28790</name>
</gene>